<dbReference type="AlphaFoldDB" id="A0A1R2ASC5"/>
<dbReference type="GO" id="GO:0007035">
    <property type="term" value="P:vacuolar acidification"/>
    <property type="evidence" value="ECO:0007669"/>
    <property type="project" value="TreeGrafter"/>
</dbReference>
<feature type="coiled-coil region" evidence="10">
    <location>
        <begin position="50"/>
        <end position="77"/>
    </location>
</feature>
<keyword evidence="12" id="KW-1185">Reference proteome</keyword>
<dbReference type="PIRSF" id="PIRSF001293">
    <property type="entry name" value="ATP6V0A1"/>
    <property type="match status" value="1"/>
</dbReference>
<feature type="transmembrane region" description="Helical" evidence="9">
    <location>
        <begin position="541"/>
        <end position="567"/>
    </location>
</feature>
<dbReference type="PANTHER" id="PTHR11629:SF63">
    <property type="entry name" value="V-TYPE PROTON ATPASE SUBUNIT A"/>
    <property type="match status" value="1"/>
</dbReference>
<evidence type="ECO:0000256" key="5">
    <source>
        <dbReference type="ARBA" id="ARBA00022781"/>
    </source>
</evidence>
<evidence type="ECO:0000256" key="2">
    <source>
        <dbReference type="ARBA" id="ARBA00009904"/>
    </source>
</evidence>
<feature type="transmembrane region" description="Helical" evidence="9">
    <location>
        <begin position="398"/>
        <end position="422"/>
    </location>
</feature>
<feature type="transmembrane region" description="Helical" evidence="9">
    <location>
        <begin position="616"/>
        <end position="634"/>
    </location>
</feature>
<dbReference type="InterPro" id="IPR002490">
    <property type="entry name" value="V-ATPase_116kDa_su"/>
</dbReference>
<protein>
    <recommendedName>
        <fullName evidence="9">V-type proton ATPase subunit a</fullName>
    </recommendedName>
</protein>
<feature type="transmembrane region" description="Helical" evidence="9">
    <location>
        <begin position="442"/>
        <end position="459"/>
    </location>
</feature>
<dbReference type="EMBL" id="MPUH01001500">
    <property type="protein sequence ID" value="OMJ67431.1"/>
    <property type="molecule type" value="Genomic_DNA"/>
</dbReference>
<dbReference type="GO" id="GO:0051117">
    <property type="term" value="F:ATPase binding"/>
    <property type="evidence" value="ECO:0007669"/>
    <property type="project" value="TreeGrafter"/>
</dbReference>
<keyword evidence="10" id="KW-0175">Coiled coil</keyword>
<evidence type="ECO:0000256" key="9">
    <source>
        <dbReference type="RuleBase" id="RU361189"/>
    </source>
</evidence>
<evidence type="ECO:0000256" key="10">
    <source>
        <dbReference type="SAM" id="Coils"/>
    </source>
</evidence>
<evidence type="ECO:0000256" key="7">
    <source>
        <dbReference type="ARBA" id="ARBA00023065"/>
    </source>
</evidence>
<feature type="transmembrane region" description="Helical" evidence="9">
    <location>
        <begin position="727"/>
        <end position="747"/>
    </location>
</feature>
<evidence type="ECO:0000313" key="12">
    <source>
        <dbReference type="Proteomes" id="UP000187209"/>
    </source>
</evidence>
<accession>A0A1R2ASC5</accession>
<comment type="caution">
    <text evidence="11">The sequence shown here is derived from an EMBL/GenBank/DDBJ whole genome shotgun (WGS) entry which is preliminary data.</text>
</comment>
<name>A0A1R2ASC5_9CILI</name>
<comment type="similarity">
    <text evidence="2 9">Belongs to the V-ATPase 116 kDa subunit family.</text>
</comment>
<keyword evidence="4 9" id="KW-0812">Transmembrane</keyword>
<gene>
    <name evidence="11" type="ORF">SteCoe_35412</name>
</gene>
<keyword evidence="7 9" id="KW-0406">Ion transport</keyword>
<evidence type="ECO:0000313" key="11">
    <source>
        <dbReference type="EMBL" id="OMJ67431.1"/>
    </source>
</evidence>
<dbReference type="InterPro" id="IPR026028">
    <property type="entry name" value="V-type_ATPase_116kDa_su_euka"/>
</dbReference>
<keyword evidence="6 9" id="KW-1133">Transmembrane helix</keyword>
<dbReference type="GO" id="GO:0000220">
    <property type="term" value="C:vacuolar proton-transporting V-type ATPase, V0 domain"/>
    <property type="evidence" value="ECO:0007669"/>
    <property type="project" value="InterPro"/>
</dbReference>
<evidence type="ECO:0000256" key="8">
    <source>
        <dbReference type="ARBA" id="ARBA00023136"/>
    </source>
</evidence>
<dbReference type="PANTHER" id="PTHR11629">
    <property type="entry name" value="VACUOLAR PROTON ATPASES"/>
    <property type="match status" value="1"/>
</dbReference>
<dbReference type="GO" id="GO:0046961">
    <property type="term" value="F:proton-transporting ATPase activity, rotational mechanism"/>
    <property type="evidence" value="ECO:0007669"/>
    <property type="project" value="InterPro"/>
</dbReference>
<evidence type="ECO:0000256" key="6">
    <source>
        <dbReference type="ARBA" id="ARBA00022989"/>
    </source>
</evidence>
<evidence type="ECO:0000256" key="3">
    <source>
        <dbReference type="ARBA" id="ARBA00022448"/>
    </source>
</evidence>
<keyword evidence="3 9" id="KW-0813">Transport</keyword>
<dbReference type="Pfam" id="PF01496">
    <property type="entry name" value="V_ATPase_I"/>
    <property type="match status" value="1"/>
</dbReference>
<proteinExistence type="inferred from homology"/>
<feature type="transmembrane region" description="Helical" evidence="9">
    <location>
        <begin position="510"/>
        <end position="529"/>
    </location>
</feature>
<keyword evidence="8 9" id="KW-0472">Membrane</keyword>
<comment type="function">
    <text evidence="9">Essential component of the vacuolar proton pump (V-ATPase), a multimeric enzyme that catalyzes the translocation of protons across the membranes. Required for assembly and activity of the V-ATPase.</text>
</comment>
<evidence type="ECO:0000256" key="1">
    <source>
        <dbReference type="ARBA" id="ARBA00004141"/>
    </source>
</evidence>
<evidence type="ECO:0000256" key="4">
    <source>
        <dbReference type="ARBA" id="ARBA00022692"/>
    </source>
</evidence>
<reference evidence="11 12" key="1">
    <citation type="submission" date="2016-11" db="EMBL/GenBank/DDBJ databases">
        <title>The macronuclear genome of Stentor coeruleus: a giant cell with tiny introns.</title>
        <authorList>
            <person name="Slabodnick M."/>
            <person name="Ruby J.G."/>
            <person name="Reiff S.B."/>
            <person name="Swart E.C."/>
            <person name="Gosai S."/>
            <person name="Prabakaran S."/>
            <person name="Witkowska E."/>
            <person name="Larue G.E."/>
            <person name="Fisher S."/>
            <person name="Freeman R.M."/>
            <person name="Gunawardena J."/>
            <person name="Chu W."/>
            <person name="Stover N.A."/>
            <person name="Gregory B.D."/>
            <person name="Nowacki M."/>
            <person name="Derisi J."/>
            <person name="Roy S.W."/>
            <person name="Marshall W.F."/>
            <person name="Sood P."/>
        </authorList>
    </citation>
    <scope>NUCLEOTIDE SEQUENCE [LARGE SCALE GENOMIC DNA]</scope>
    <source>
        <strain evidence="11">WM001</strain>
    </source>
</reference>
<sequence>MGFLRSEEMGYYSIVIPNDQAWEVLNQLGKLSAVQFVDQNSDQAVFNRRYASYIRRCEEAERRLRFLAQEQERFKVQVMFPKDSNLVLDMIDGDLRINKIPAQTHFETLENDLQNYEDSMILQLKNFEQLTTGMEFLKEKKVVLSKAREAFNIEGQLGGSLFSRIAGIIENEDINRFKRMVFRITRGNALSVFSDIKDNEEDAKKKIVHQKSVFFIMYQGDQSGNISTRLGRICDTIGIRRYALPNDAGSLDEEWKHNEDEIVANADILEKTKQAIINLLRKLATPKGESPCSLIEEIRLFVLKEKSIYHSLNMFSLKGNMFYGSCWCPKSDEQRILHALSAGFLKEIEGGFPHNQKPPTYFRLNDFTQPFQNIVDTYGIPAYQEANPAFFSAVTFPFLFGIMFGDVGHGLVLTIFATYLCWAEKSIVQSGGLFKPAVPVRYLLLMMGLCATYCGFIYNDFLGIPFNFFGSRWDDKDIYYDQYIQSSTYPFGFDPVWYRSKNELIFFNSFKMKLSVVFGVIQMICGNFFKGANAIHFKSKINFFFEFIPQLVFMCGIFGYMIIMVFIKWCTSWNYNFGDTAPNLITVLMNMFLKLGKLDDSKDRTLWGDKEGQEQLQLILLLVSVLCVPIMLFPKPIILNHMYKKQQHGGKEAGYEEFDEENHGEKDHSFGELFIHQMIETIEYVLGAVSNTASYLRLWALSLAHAQLSSVFFEKALVSTIEMGNPVAVVIGFFLFANISVGVLMCMDSLECFLHALRLHWVEFMNKFYKGDGIKFQPFSFDLVIKVYESKKQ</sequence>
<comment type="subcellular location">
    <subcellularLocation>
        <location evidence="1">Membrane</location>
        <topology evidence="1">Multi-pass membrane protein</topology>
    </subcellularLocation>
</comment>
<dbReference type="Proteomes" id="UP000187209">
    <property type="component" value="Unassembled WGS sequence"/>
</dbReference>
<keyword evidence="5 9" id="KW-0375">Hydrogen ion transport</keyword>
<dbReference type="OrthoDB" id="10264220at2759"/>
<organism evidence="11 12">
    <name type="scientific">Stentor coeruleus</name>
    <dbReference type="NCBI Taxonomy" id="5963"/>
    <lineage>
        <taxon>Eukaryota</taxon>
        <taxon>Sar</taxon>
        <taxon>Alveolata</taxon>
        <taxon>Ciliophora</taxon>
        <taxon>Postciliodesmatophora</taxon>
        <taxon>Heterotrichea</taxon>
        <taxon>Heterotrichida</taxon>
        <taxon>Stentoridae</taxon>
        <taxon>Stentor</taxon>
    </lineage>
</organism>